<evidence type="ECO:0000256" key="1">
    <source>
        <dbReference type="SAM" id="Phobius"/>
    </source>
</evidence>
<accession>A0A2I0UZ56</accession>
<comment type="caution">
    <text evidence="2">The sequence shown here is derived from an EMBL/GenBank/DDBJ whole genome shotgun (WGS) entry which is preliminary data.</text>
</comment>
<evidence type="ECO:0000313" key="3">
    <source>
        <dbReference type="Proteomes" id="UP000234956"/>
    </source>
</evidence>
<dbReference type="Proteomes" id="UP000234956">
    <property type="component" value="Unassembled WGS sequence"/>
</dbReference>
<organism evidence="2 3">
    <name type="scientific">Lysinibacillus fusiformis</name>
    <dbReference type="NCBI Taxonomy" id="28031"/>
    <lineage>
        <taxon>Bacteria</taxon>
        <taxon>Bacillati</taxon>
        <taxon>Bacillota</taxon>
        <taxon>Bacilli</taxon>
        <taxon>Bacillales</taxon>
        <taxon>Bacillaceae</taxon>
        <taxon>Lysinibacillus</taxon>
    </lineage>
</organism>
<keyword evidence="1" id="KW-0812">Transmembrane</keyword>
<gene>
    <name evidence="2" type="ORF">CRI88_11540</name>
</gene>
<keyword evidence="1" id="KW-0472">Membrane</keyword>
<dbReference type="AlphaFoldDB" id="A0A2I0UZ56"/>
<feature type="transmembrane region" description="Helical" evidence="1">
    <location>
        <begin position="117"/>
        <end position="138"/>
    </location>
</feature>
<keyword evidence="1" id="KW-1133">Transmembrane helix</keyword>
<evidence type="ECO:0000313" key="2">
    <source>
        <dbReference type="EMBL" id="PKU51344.1"/>
    </source>
</evidence>
<dbReference type="EMBL" id="PDFK01000003">
    <property type="protein sequence ID" value="PKU51344.1"/>
    <property type="molecule type" value="Genomic_DNA"/>
</dbReference>
<reference evidence="2 3" key="1">
    <citation type="submission" date="2017-10" db="EMBL/GenBank/DDBJ databases">
        <title>Draft genome of Lysinibacillus fusiformis strain Juneja, a laboratory-derived pathogen of Drosophila melanogaster.</title>
        <authorList>
            <person name="Smith B.R."/>
            <person name="Unckless R.L."/>
        </authorList>
    </citation>
    <scope>NUCLEOTIDE SEQUENCE [LARGE SCALE GENOMIC DNA]</scope>
    <source>
        <strain evidence="2 3">Juneja</strain>
    </source>
</reference>
<protein>
    <submittedName>
        <fullName evidence="2">Uncharacterized protein</fullName>
    </submittedName>
</protein>
<proteinExistence type="predicted"/>
<sequence>MKGYLRKFLFCIVCLVIIPVNTVATTWVYPFVVWDGYIYEVTEEKVHAVENEIGKVTKYSDMEQHGGNFSNAYPKGTKYFAIKGTDTKVAIAVQVDKGAYLKAVNDGEYTYQRKANIALYLYKALGILALFIVIYLLFTSLRKKR</sequence>
<name>A0A2I0UZ56_9BACI</name>